<accession>A0AAD1KS09</accession>
<dbReference type="Proteomes" id="UP000825072">
    <property type="component" value="Chromosome 1"/>
</dbReference>
<proteinExistence type="predicted"/>
<evidence type="ECO:0000313" key="2">
    <source>
        <dbReference type="Proteomes" id="UP000825072"/>
    </source>
</evidence>
<reference evidence="1" key="1">
    <citation type="submission" date="2021-06" db="EMBL/GenBank/DDBJ databases">
        <title>Genome sequence of Cutibacterium modestum strain KB17-24694.</title>
        <authorList>
            <person name="Dekio I."/>
            <person name="Asahina A."/>
            <person name="Nishida M."/>
        </authorList>
    </citation>
    <scope>NUCLEOTIDE SEQUENCE</scope>
    <source>
        <strain evidence="1">KB17-24694</strain>
    </source>
</reference>
<protein>
    <submittedName>
        <fullName evidence="1">Uncharacterized protein</fullName>
    </submittedName>
</protein>
<gene>
    <name evidence="1" type="ORF">KB1_19560</name>
</gene>
<evidence type="ECO:0000313" key="1">
    <source>
        <dbReference type="EMBL" id="BCY25966.1"/>
    </source>
</evidence>
<name>A0AAD1KS09_9ACTN</name>
<dbReference type="EMBL" id="AP024747">
    <property type="protein sequence ID" value="BCY25966.1"/>
    <property type="molecule type" value="Genomic_DNA"/>
</dbReference>
<dbReference type="AlphaFoldDB" id="A0AAD1KS09"/>
<organism evidence="1 2">
    <name type="scientific">Cutibacterium modestum</name>
    <dbReference type="NCBI Taxonomy" id="2559073"/>
    <lineage>
        <taxon>Bacteria</taxon>
        <taxon>Bacillati</taxon>
        <taxon>Actinomycetota</taxon>
        <taxon>Actinomycetes</taxon>
        <taxon>Propionibacteriales</taxon>
        <taxon>Propionibacteriaceae</taxon>
        <taxon>Cutibacterium</taxon>
    </lineage>
</organism>
<sequence>MVVVKIGETGLGVHTSVSNEHGQATKLGSDIIYHANAGFLVPHVELVNIESIFACLNTPSLGHTGHGDTGAVGCEYLRDSATYSSGSTGHQRSTTSK</sequence>